<proteinExistence type="predicted"/>
<sequence length="590" mass="66235">MNLAPLRSLDEDPSQFAYLVTNNQSGLLGRPVSMASIGLDVFLFDFSYKQFKITNAVIHLINSMLVGWLSFLLFSWFSVSKKYSLLLALCTTVFWLILPIHVSTVMYPVQRMAQLSTIFVLLGLTLYGAGRTLLLHKGRSRAGIVLILTALLVCLPLGLFSKENAILLLPLMFLIEITFFRNDPSVSGRRIRVAWTAGAFISVIFLAIFWTQIVSYINADYRDRLPYQSLLTQSRILFSYLQEIVFPSNSRFGYFHDDIAVSESLFEPIQTLYAVLAVVIILAISIYGVLLRRSIVAFGILFFFIAHALESSILPLELYFEHRNYLPSVGVVIALVASGYFISKKINSEPLVAFFFIGFLAITAFISVERNIIWNSPDVGIALSELNHPDSPRSIAAFAIFQAEAGFYESSLRNLARIQELSPSLYAAVEVQKLYATCVNRFPITEKDVSFFNRKFSVGSSQYFNQGLSSLTVAFESGRCATFEPSALVALSRSFLGNPMVPASTHKRMGELMLAGNERLRGIEHLMLAWRAERLDVRSSILLFELLLSHEQYDRAEVMIKKLDAAVDESGVDSWEAVYSQAKGYLQSVR</sequence>
<comment type="caution">
    <text evidence="4">The sequence shown here is derived from an EMBL/GenBank/DDBJ whole genome shotgun (WGS) entry which is preliminary data.</text>
</comment>
<protein>
    <submittedName>
        <fullName evidence="4">Uncharacterized protein</fullName>
    </submittedName>
</protein>
<reference evidence="4 5" key="1">
    <citation type="submission" date="2023-06" db="EMBL/GenBank/DDBJ databases">
        <title>Marinobacter azerbaijanicus a moderately halophilic, isolated from Urmia Lake in Azerbaijan region of Iran.</title>
        <authorList>
            <person name="Sanchez-Porro C."/>
            <person name="Aghdam E.M."/>
            <person name="Saheb S.M."/>
            <person name="Tarhriz V."/>
            <person name="Kazemi E."/>
            <person name="Ammozegar M.A."/>
            <person name="Ventosa A."/>
            <person name="Hejazi M.S."/>
        </authorList>
    </citation>
    <scope>NUCLEOTIDE SEQUENCE [LARGE SCALE GENOMIC DNA]</scope>
    <source>
        <strain evidence="4 5">TBZ242</strain>
    </source>
</reference>
<feature type="transmembrane region" description="Helical" evidence="3">
    <location>
        <begin position="193"/>
        <end position="217"/>
    </location>
</feature>
<dbReference type="InterPro" id="IPR052346">
    <property type="entry name" value="O-mannosyl-transferase_TMTC"/>
</dbReference>
<dbReference type="PANTHER" id="PTHR44227">
    <property type="match status" value="1"/>
</dbReference>
<name>A0ABT7IEC4_9GAMM</name>
<evidence type="ECO:0000256" key="1">
    <source>
        <dbReference type="ARBA" id="ARBA00022737"/>
    </source>
</evidence>
<feature type="transmembrane region" description="Helical" evidence="3">
    <location>
        <begin position="84"/>
        <end position="106"/>
    </location>
</feature>
<dbReference type="Proteomes" id="UP001227964">
    <property type="component" value="Unassembled WGS sequence"/>
</dbReference>
<feature type="transmembrane region" description="Helical" evidence="3">
    <location>
        <begin position="325"/>
        <end position="343"/>
    </location>
</feature>
<evidence type="ECO:0000256" key="2">
    <source>
        <dbReference type="ARBA" id="ARBA00022803"/>
    </source>
</evidence>
<accession>A0ABT7IEC4</accession>
<keyword evidence="5" id="KW-1185">Reference proteome</keyword>
<keyword evidence="3" id="KW-0472">Membrane</keyword>
<feature type="transmembrane region" description="Helical" evidence="3">
    <location>
        <begin position="142"/>
        <end position="159"/>
    </location>
</feature>
<keyword evidence="2" id="KW-0802">TPR repeat</keyword>
<dbReference type="RefSeq" id="WP_285391166.1">
    <property type="nucleotide sequence ID" value="NZ_JASSVS010000006.1"/>
</dbReference>
<dbReference type="EMBL" id="JASSVS010000006">
    <property type="protein sequence ID" value="MDL0432015.1"/>
    <property type="molecule type" value="Genomic_DNA"/>
</dbReference>
<feature type="transmembrane region" description="Helical" evidence="3">
    <location>
        <begin position="350"/>
        <end position="368"/>
    </location>
</feature>
<evidence type="ECO:0000256" key="3">
    <source>
        <dbReference type="SAM" id="Phobius"/>
    </source>
</evidence>
<dbReference type="PANTHER" id="PTHR44227:SF3">
    <property type="entry name" value="PROTEIN O-MANNOSYL-TRANSFERASE TMTC4"/>
    <property type="match status" value="1"/>
</dbReference>
<keyword evidence="1" id="KW-0677">Repeat</keyword>
<keyword evidence="3" id="KW-1133">Transmembrane helix</keyword>
<feature type="transmembrane region" description="Helical" evidence="3">
    <location>
        <begin position="165"/>
        <end position="181"/>
    </location>
</feature>
<feature type="transmembrane region" description="Helical" evidence="3">
    <location>
        <begin position="112"/>
        <end position="130"/>
    </location>
</feature>
<evidence type="ECO:0000313" key="4">
    <source>
        <dbReference type="EMBL" id="MDL0432015.1"/>
    </source>
</evidence>
<organism evidence="4 5">
    <name type="scientific">Marinobacter azerbaijanicus</name>
    <dbReference type="NCBI Taxonomy" id="3050455"/>
    <lineage>
        <taxon>Bacteria</taxon>
        <taxon>Pseudomonadati</taxon>
        <taxon>Pseudomonadota</taxon>
        <taxon>Gammaproteobacteria</taxon>
        <taxon>Pseudomonadales</taxon>
        <taxon>Marinobacteraceae</taxon>
        <taxon>Marinobacter</taxon>
    </lineage>
</organism>
<keyword evidence="3" id="KW-0812">Transmembrane</keyword>
<gene>
    <name evidence="4" type="ORF">QPM17_12790</name>
</gene>
<evidence type="ECO:0000313" key="5">
    <source>
        <dbReference type="Proteomes" id="UP001227964"/>
    </source>
</evidence>
<feature type="transmembrane region" description="Helical" evidence="3">
    <location>
        <begin position="56"/>
        <end position="77"/>
    </location>
</feature>
<feature type="transmembrane region" description="Helical" evidence="3">
    <location>
        <begin position="295"/>
        <end position="313"/>
    </location>
</feature>
<feature type="transmembrane region" description="Helical" evidence="3">
    <location>
        <begin position="271"/>
        <end position="290"/>
    </location>
</feature>